<feature type="compositionally biased region" description="Basic and acidic residues" evidence="1">
    <location>
        <begin position="408"/>
        <end position="419"/>
    </location>
</feature>
<organism evidence="2 3">
    <name type="scientific">Cyclospora cayetanensis</name>
    <dbReference type="NCBI Taxonomy" id="88456"/>
    <lineage>
        <taxon>Eukaryota</taxon>
        <taxon>Sar</taxon>
        <taxon>Alveolata</taxon>
        <taxon>Apicomplexa</taxon>
        <taxon>Conoidasida</taxon>
        <taxon>Coccidia</taxon>
        <taxon>Eucoccidiorida</taxon>
        <taxon>Eimeriorina</taxon>
        <taxon>Eimeriidae</taxon>
        <taxon>Cyclospora</taxon>
    </lineage>
</organism>
<accession>A0A1D3CYR2</accession>
<reference evidence="2 3" key="1">
    <citation type="journal article" date="2016" name="BMC Genomics">
        <title>Comparative genomics reveals Cyclospora cayetanensis possesses coccidia-like metabolism and invasion components but unique surface antigens.</title>
        <authorList>
            <person name="Liu S."/>
            <person name="Wang L."/>
            <person name="Zheng H."/>
            <person name="Xu Z."/>
            <person name="Roellig D.M."/>
            <person name="Li N."/>
            <person name="Frace M.A."/>
            <person name="Tang K."/>
            <person name="Arrowood M.J."/>
            <person name="Moss D.M."/>
            <person name="Zhang L."/>
            <person name="Feng Y."/>
            <person name="Xiao L."/>
        </authorList>
    </citation>
    <scope>NUCLEOTIDE SEQUENCE [LARGE SCALE GENOMIC DNA]</scope>
    <source>
        <strain evidence="2 3">CHN_HEN01</strain>
    </source>
</reference>
<keyword evidence="3" id="KW-1185">Reference proteome</keyword>
<dbReference type="VEuPathDB" id="ToxoDB:LOC34617743"/>
<comment type="caution">
    <text evidence="2">The sequence shown here is derived from an EMBL/GenBank/DDBJ whole genome shotgun (WGS) entry which is preliminary data.</text>
</comment>
<dbReference type="AlphaFoldDB" id="A0A1D3CYR2"/>
<dbReference type="EMBL" id="JROU02001487">
    <property type="protein sequence ID" value="OEH76331.1"/>
    <property type="molecule type" value="Genomic_DNA"/>
</dbReference>
<evidence type="ECO:0000256" key="1">
    <source>
        <dbReference type="SAM" id="MobiDB-lite"/>
    </source>
</evidence>
<feature type="region of interest" description="Disordered" evidence="1">
    <location>
        <begin position="106"/>
        <end position="129"/>
    </location>
</feature>
<gene>
    <name evidence="2" type="ORF">cyc_00592</name>
</gene>
<feature type="region of interest" description="Disordered" evidence="1">
    <location>
        <begin position="382"/>
        <end position="471"/>
    </location>
</feature>
<protein>
    <submittedName>
        <fullName evidence="2">Uncharacterized protein</fullName>
    </submittedName>
</protein>
<dbReference type="Proteomes" id="UP000095192">
    <property type="component" value="Unassembled WGS sequence"/>
</dbReference>
<feature type="compositionally biased region" description="Basic and acidic residues" evidence="1">
    <location>
        <begin position="385"/>
        <end position="397"/>
    </location>
</feature>
<evidence type="ECO:0000313" key="2">
    <source>
        <dbReference type="EMBL" id="OEH76331.1"/>
    </source>
</evidence>
<feature type="region of interest" description="Disordered" evidence="1">
    <location>
        <begin position="650"/>
        <end position="671"/>
    </location>
</feature>
<proteinExistence type="predicted"/>
<evidence type="ECO:0000313" key="3">
    <source>
        <dbReference type="Proteomes" id="UP000095192"/>
    </source>
</evidence>
<sequence length="671" mass="72899">MPVPSGCPTAVATFADTPRNQLHSSQQPAATTTGRIFKETQGLLTQGSLLLPCAPSAFSSTGCLSQPIEPSLTPVQPHWLGPYHPPLQGISDRPPSLDVVRNLLGAPQATREGQPKAPSFATPGSSSERAIIGGKPQRALNSVALLRGSGRPLILELKHSLNVVQQTAATAGEEPQSQGAAEGLMAGPALFNNKLKKRIGASTVAELKKRLLLMPQVEDIVEAAVIPEDSAFNHQESEERPTYVSSEHYVFGAAPVRLRAACDGVEVLAKMYFHMKKLAWRAELLINGTKRQRSFSCKLYGYERARLMCEWARNFVMRTATLPGDDDTRDALTVLMDFKLPSDNDGSAVPDLVDWLVTFPPKAPKLVYRMLSEEETAAFKRQKKLERSAAKKEHQPDAEWPLTSGADGGREGQRTDREMNSQPHAADATLLQESEETREDKRTVVSAPELVVNLDSPQTMESEAKTEASAGGELLAAPTTATAVAGQACADCEAGGYADVLCEEATGNSGCCSSSSRFLQAGSDQEAIAAQALVHSEGHPSAPSQATIGGEDPVSSDALWKKVFPELALLPVLVAAQMRRKRRRVGKKPHSGVRGMYFQQGAWKINYFGEFGEMSKLFPYTHGNAKEMKQQHMLARLFLKHVIEKNRQIHESDGEGLSDEEPGKLPRLPFR</sequence>
<dbReference type="InParanoid" id="A0A1D3CYR2"/>
<dbReference type="VEuPathDB" id="ToxoDB:cyc_00592"/>
<name>A0A1D3CYR2_9EIME</name>